<sequence length="289" mass="32357">GLAAQTERLDALHRALGNHLGQQDLYFSKMLSVYTELKPLIEKVPTGFISREEGRGLIITGLYVTTPNLRTVLIKDLSFSLSKGESLLIIGPSGCGKSSLLRAIAGLWNRGDGIIQAPPQKETFFLPQKPYMTLGTLRDQLLFPVFDSCSTHLSNEKLSRFLNEVSLADLPGRTEGFGVSCDWADILSAGEQQRLAFARLLLHEPKMAFLDEATSALDLANESRLYSLLDREIDTYVSVGHRLSLVKFHTHVLEFGDNFDWKIFSRTEFENSRMYSVGLTQEVVFPKKN</sequence>
<keyword evidence="3" id="KW-0812">Transmembrane</keyword>
<dbReference type="InterPro" id="IPR003593">
    <property type="entry name" value="AAA+_ATPase"/>
</dbReference>
<protein>
    <recommendedName>
        <fullName evidence="8">ABC transporter domain-containing protein</fullName>
    </recommendedName>
</protein>
<evidence type="ECO:0000256" key="7">
    <source>
        <dbReference type="ARBA" id="ARBA00023136"/>
    </source>
</evidence>
<dbReference type="InterPro" id="IPR003439">
    <property type="entry name" value="ABC_transporter-like_ATP-bd"/>
</dbReference>
<dbReference type="OMA" id="HEPKMAF"/>
<keyword evidence="7" id="KW-0472">Membrane</keyword>
<dbReference type="Pfam" id="PF00005">
    <property type="entry name" value="ABC_tran"/>
    <property type="match status" value="1"/>
</dbReference>
<dbReference type="PROSITE" id="PS50893">
    <property type="entry name" value="ABC_TRANSPORTER_2"/>
    <property type="match status" value="1"/>
</dbReference>
<gene>
    <name evidence="9" type="ORF">KI387_019505</name>
</gene>
<comment type="similarity">
    <text evidence="1">Belongs to the ABC transporter superfamily. ABCD family. Peroxisomal fatty acyl CoA transporter (TC 3.A.1.203) subfamily.</text>
</comment>
<keyword evidence="10" id="KW-1185">Reference proteome</keyword>
<dbReference type="PROSITE" id="PS00211">
    <property type="entry name" value="ABC_TRANSPORTER_1"/>
    <property type="match status" value="1"/>
</dbReference>
<dbReference type="InterPro" id="IPR017871">
    <property type="entry name" value="ABC_transporter-like_CS"/>
</dbReference>
<dbReference type="InterPro" id="IPR027417">
    <property type="entry name" value="P-loop_NTPase"/>
</dbReference>
<dbReference type="InterPro" id="IPR050835">
    <property type="entry name" value="ABC_transporter_sub-D"/>
</dbReference>
<organism evidence="9 10">
    <name type="scientific">Taxus chinensis</name>
    <name type="common">Chinese yew</name>
    <name type="synonym">Taxus wallichiana var. chinensis</name>
    <dbReference type="NCBI Taxonomy" id="29808"/>
    <lineage>
        <taxon>Eukaryota</taxon>
        <taxon>Viridiplantae</taxon>
        <taxon>Streptophyta</taxon>
        <taxon>Embryophyta</taxon>
        <taxon>Tracheophyta</taxon>
        <taxon>Spermatophyta</taxon>
        <taxon>Pinopsida</taxon>
        <taxon>Pinidae</taxon>
        <taxon>Conifers II</taxon>
        <taxon>Cupressales</taxon>
        <taxon>Taxaceae</taxon>
        <taxon>Taxus</taxon>
    </lineage>
</organism>
<dbReference type="CDD" id="cd03223">
    <property type="entry name" value="ABCD_peroxisomal_ALDP"/>
    <property type="match status" value="1"/>
</dbReference>
<name>A0AA38LBJ8_TAXCH</name>
<evidence type="ECO:0000256" key="5">
    <source>
        <dbReference type="ARBA" id="ARBA00022840"/>
    </source>
</evidence>
<evidence type="ECO:0000256" key="2">
    <source>
        <dbReference type="ARBA" id="ARBA00022448"/>
    </source>
</evidence>
<keyword evidence="2" id="KW-0813">Transport</keyword>
<accession>A0AA38LBJ8</accession>
<comment type="caution">
    <text evidence="9">The sequence shown here is derived from an EMBL/GenBank/DDBJ whole genome shotgun (WGS) entry which is preliminary data.</text>
</comment>
<dbReference type="AlphaFoldDB" id="A0AA38LBJ8"/>
<evidence type="ECO:0000313" key="10">
    <source>
        <dbReference type="Proteomes" id="UP000824469"/>
    </source>
</evidence>
<dbReference type="GO" id="GO:0016887">
    <property type="term" value="F:ATP hydrolysis activity"/>
    <property type="evidence" value="ECO:0007669"/>
    <property type="project" value="InterPro"/>
</dbReference>
<dbReference type="GO" id="GO:0005524">
    <property type="term" value="F:ATP binding"/>
    <property type="evidence" value="ECO:0007669"/>
    <property type="project" value="UniProtKB-KW"/>
</dbReference>
<dbReference type="Gene3D" id="3.40.50.300">
    <property type="entry name" value="P-loop containing nucleotide triphosphate hydrolases"/>
    <property type="match status" value="1"/>
</dbReference>
<proteinExistence type="inferred from homology"/>
<dbReference type="SUPFAM" id="SSF52540">
    <property type="entry name" value="P-loop containing nucleoside triphosphate hydrolases"/>
    <property type="match status" value="1"/>
</dbReference>
<evidence type="ECO:0000256" key="4">
    <source>
        <dbReference type="ARBA" id="ARBA00022741"/>
    </source>
</evidence>
<dbReference type="Proteomes" id="UP000824469">
    <property type="component" value="Unassembled WGS sequence"/>
</dbReference>
<keyword evidence="5" id="KW-0067">ATP-binding</keyword>
<evidence type="ECO:0000313" key="9">
    <source>
        <dbReference type="EMBL" id="KAH9317736.1"/>
    </source>
</evidence>
<keyword evidence="6" id="KW-1133">Transmembrane helix</keyword>
<evidence type="ECO:0000256" key="3">
    <source>
        <dbReference type="ARBA" id="ARBA00022692"/>
    </source>
</evidence>
<dbReference type="SMART" id="SM00382">
    <property type="entry name" value="AAA"/>
    <property type="match status" value="1"/>
</dbReference>
<keyword evidence="4" id="KW-0547">Nucleotide-binding</keyword>
<evidence type="ECO:0000256" key="1">
    <source>
        <dbReference type="ARBA" id="ARBA00008575"/>
    </source>
</evidence>
<dbReference type="PANTHER" id="PTHR11384">
    <property type="entry name" value="ATP-BINDING CASSETTE, SUB-FAMILY D MEMBER"/>
    <property type="match status" value="1"/>
</dbReference>
<evidence type="ECO:0000256" key="6">
    <source>
        <dbReference type="ARBA" id="ARBA00022989"/>
    </source>
</evidence>
<feature type="non-terminal residue" evidence="9">
    <location>
        <position position="289"/>
    </location>
</feature>
<reference evidence="9 10" key="1">
    <citation type="journal article" date="2021" name="Nat. Plants">
        <title>The Taxus genome provides insights into paclitaxel biosynthesis.</title>
        <authorList>
            <person name="Xiong X."/>
            <person name="Gou J."/>
            <person name="Liao Q."/>
            <person name="Li Y."/>
            <person name="Zhou Q."/>
            <person name="Bi G."/>
            <person name="Li C."/>
            <person name="Du R."/>
            <person name="Wang X."/>
            <person name="Sun T."/>
            <person name="Guo L."/>
            <person name="Liang H."/>
            <person name="Lu P."/>
            <person name="Wu Y."/>
            <person name="Zhang Z."/>
            <person name="Ro D.K."/>
            <person name="Shang Y."/>
            <person name="Huang S."/>
            <person name="Yan J."/>
        </authorList>
    </citation>
    <scope>NUCLEOTIDE SEQUENCE [LARGE SCALE GENOMIC DNA]</scope>
    <source>
        <strain evidence="9">Ta-2019</strain>
    </source>
</reference>
<evidence type="ECO:0000259" key="8">
    <source>
        <dbReference type="PROSITE" id="PS50893"/>
    </source>
</evidence>
<dbReference type="EMBL" id="JAHRHJ020000004">
    <property type="protein sequence ID" value="KAH9317736.1"/>
    <property type="molecule type" value="Genomic_DNA"/>
</dbReference>
<dbReference type="PANTHER" id="PTHR11384:SF55">
    <property type="entry name" value="ATP-BINDING CASSETTE TRANSPORTER"/>
    <property type="match status" value="1"/>
</dbReference>
<feature type="domain" description="ABC transporter" evidence="8">
    <location>
        <begin position="57"/>
        <end position="282"/>
    </location>
</feature>